<evidence type="ECO:0000313" key="3">
    <source>
        <dbReference type="Proteomes" id="UP000192611"/>
    </source>
</evidence>
<dbReference type="EMBL" id="NATQ01000027">
    <property type="protein sequence ID" value="OQX90801.1"/>
    <property type="molecule type" value="Genomic_DNA"/>
</dbReference>
<proteinExistence type="predicted"/>
<dbReference type="Proteomes" id="UP000192611">
    <property type="component" value="Unassembled WGS sequence"/>
</dbReference>
<comment type="caution">
    <text evidence="2">The sequence shown here is derived from an EMBL/GenBank/DDBJ whole genome shotgun (WGS) entry which is preliminary data.</text>
</comment>
<dbReference type="Pfam" id="PF05036">
    <property type="entry name" value="SPOR"/>
    <property type="match status" value="1"/>
</dbReference>
<dbReference type="InterPro" id="IPR007730">
    <property type="entry name" value="SPOR-like_dom"/>
</dbReference>
<organism evidence="2 3">
    <name type="scientific">Candidatus Coatesbacteria bacterium 4484_99</name>
    <dbReference type="NCBI Taxonomy" id="1970774"/>
    <lineage>
        <taxon>Bacteria</taxon>
        <taxon>Candidatus Coatesiibacteriota</taxon>
    </lineage>
</organism>
<sequence length="175" mass="19638">MRVVLQLILAMGVVLLLSLYGCTTRSGDVSRTDEENVEKEEVIYGEIIPPDDTLDEDIEELDETEFVVEGVIGEEDGGEAPVYEQPYSEGGTTETTYSYEGPFYRVQVIASSTKTGADKVAEEVRMKLPGKMVYVEHIGQYWKVRVGDCRTRKEAETLRDELRNLGYSDAWIVAP</sequence>
<name>A0A1W9S1R8_9BACT</name>
<gene>
    <name evidence="2" type="ORF">B6D57_01975</name>
</gene>
<evidence type="ECO:0000259" key="1">
    <source>
        <dbReference type="PROSITE" id="PS51724"/>
    </source>
</evidence>
<dbReference type="Gene3D" id="3.30.70.1070">
    <property type="entry name" value="Sporulation related repeat"/>
    <property type="match status" value="1"/>
</dbReference>
<dbReference type="SUPFAM" id="SSF110997">
    <property type="entry name" value="Sporulation related repeat"/>
    <property type="match status" value="1"/>
</dbReference>
<dbReference type="PROSITE" id="PS51257">
    <property type="entry name" value="PROKAR_LIPOPROTEIN"/>
    <property type="match status" value="1"/>
</dbReference>
<reference evidence="3" key="1">
    <citation type="submission" date="2017-03" db="EMBL/GenBank/DDBJ databases">
        <title>Novel pathways for hydrocarbon cycling and metabolic interdependencies in hydrothermal sediment communities.</title>
        <authorList>
            <person name="Dombrowski N."/>
            <person name="Seitz K."/>
            <person name="Teske A."/>
            <person name="Baker B."/>
        </authorList>
    </citation>
    <scope>NUCLEOTIDE SEQUENCE [LARGE SCALE GENOMIC DNA]</scope>
</reference>
<dbReference type="PROSITE" id="PS51724">
    <property type="entry name" value="SPOR"/>
    <property type="match status" value="1"/>
</dbReference>
<dbReference type="GO" id="GO:0042834">
    <property type="term" value="F:peptidoglycan binding"/>
    <property type="evidence" value="ECO:0007669"/>
    <property type="project" value="InterPro"/>
</dbReference>
<protein>
    <recommendedName>
        <fullName evidence="1">SPOR domain-containing protein</fullName>
    </recommendedName>
</protein>
<dbReference type="AlphaFoldDB" id="A0A1W9S1R8"/>
<evidence type="ECO:0000313" key="2">
    <source>
        <dbReference type="EMBL" id="OQX90801.1"/>
    </source>
</evidence>
<accession>A0A1W9S1R8</accession>
<feature type="domain" description="SPOR" evidence="1">
    <location>
        <begin position="98"/>
        <end position="175"/>
    </location>
</feature>
<dbReference type="InterPro" id="IPR036680">
    <property type="entry name" value="SPOR-like_sf"/>
</dbReference>